<sequence length="1223" mass="133141">MQTPPSAAKAKQKSGPGPGGSSSSQGGVSVSVSVSASVSAQPTVSTVTLAAATAPSLSPMPLPLPLPLPLPSTLVAPSISNSSAQANPADSNFNNTATTNNDLMNPSPTPTSVGNNSGSSEDYSTSSLLGSGSGSGVGGLAGAPRLHLVIDSDGGKMAMTKGIATEKHNKGLRVKLALTTPSALKVHPQAATSTVSQSIQKPLKKSVAFFVLLQNPNNDNNSQNSSAASAAISIPHKHQQHQHQPAIISPTSPSFPSFPRRPPPAITQTTPTTLASQLSLKLARAHYRHLALLQRRRTALRRHQQEINCKILLHAQQERIAVLRIRAHIEYKAVVAGMNRRLALMRVLERCRHRASVAQSRGMREGLIRAVALRRALSESFVSFLEGQSDLSQSGSVATKSEKNNKIIKDRDFGSYGRNNCMIGAASLDDLTIWDQVETNDWTDSDYDAESRSVFEPPTATGESDSQENFSVSEKLSEIIAAMRSEQLIEAATSKSPTTGSSENSEDGTTSTYDRDLLTQFEETFNSSSPHAARSAREMSKIDDLFNLIKSLTESRRNHQSSTTPLSPVSANSSLDCYDDDDTLGPLAETFSSPLKKRSMVSTTRLSEILALNEAMLGAGKTGGSLQPPARRRSSGNVALSPTAKLLRRRDLLDEPLSEIVERNKSLPVKILDQLDESDYMELLPLLPPVTRFTLRELDMDEILLNAQLRHDLYFDPNLQFKPNTEGDRGAAKKAKSAIYWKAIVVEVEGREIYRIPLIIHEIKAILKELLPYSKATHDDIEANIDIGFVAQQLEHGIFDPVPLMKYLSGLLKVNCAPARDINVDGMLKDCEDGKFVESLGACFDVLELMKLDYANHQLQRIRPHVVQNAVEFESNYFKDEIRWKRTTTKQTEIWIKETYRRLFSASSASLANSISATNTQSNSLTTATNLKITTIKPPTLTQTYSNAVLETIEKSPHITPDSETTSQLPEILALDIPRFQAFRNDLQDITILGCLLMLYRQASGPRTTAANMKLVKENLWVLLNDSDTSIGHVVAEMVRAAGLVRGKELSESERKVLDGMVDKTLAPESKVFAMVMSRVVDLVVETCIRAIDGVENTVCPASVACGGRGIRSSSTSSSDDSDLSSPENMIQKPVKSVTGIVKGRSGSFSGETTTPIIASAAALKAINIDRAKLVKYGLTELDEEIQDLANRVGAFAKYNHAVYFDIVTAFYEEARKEEEKLL</sequence>
<dbReference type="Pfam" id="PF05794">
    <property type="entry name" value="Tcp11"/>
    <property type="match status" value="1"/>
</dbReference>
<dbReference type="GO" id="GO:0010737">
    <property type="term" value="P:protein kinase A signaling"/>
    <property type="evidence" value="ECO:0007669"/>
    <property type="project" value="TreeGrafter"/>
</dbReference>
<feature type="region of interest" description="Disordered" evidence="2">
    <location>
        <begin position="79"/>
        <end position="131"/>
    </location>
</feature>
<comment type="similarity">
    <text evidence="1">Belongs to the TCP11 family.</text>
</comment>
<gene>
    <name evidence="3" type="ORF">HK100_005012</name>
</gene>
<dbReference type="EMBL" id="JADGJH010000239">
    <property type="protein sequence ID" value="KAJ3132745.1"/>
    <property type="molecule type" value="Genomic_DNA"/>
</dbReference>
<feature type="compositionally biased region" description="Polar residues" evidence="2">
    <location>
        <begin position="461"/>
        <end position="472"/>
    </location>
</feature>
<proteinExistence type="inferred from homology"/>
<dbReference type="Proteomes" id="UP001211907">
    <property type="component" value="Unassembled WGS sequence"/>
</dbReference>
<evidence type="ECO:0000313" key="4">
    <source>
        <dbReference type="Proteomes" id="UP001211907"/>
    </source>
</evidence>
<keyword evidence="4" id="KW-1185">Reference proteome</keyword>
<feature type="region of interest" description="Disordered" evidence="2">
    <location>
        <begin position="1"/>
        <end position="44"/>
    </location>
</feature>
<comment type="caution">
    <text evidence="3">The sequence shown here is derived from an EMBL/GenBank/DDBJ whole genome shotgun (WGS) entry which is preliminary data.</text>
</comment>
<accession>A0AAD5T7S9</accession>
<reference evidence="3" key="1">
    <citation type="submission" date="2020-05" db="EMBL/GenBank/DDBJ databases">
        <title>Phylogenomic resolution of chytrid fungi.</title>
        <authorList>
            <person name="Stajich J.E."/>
            <person name="Amses K."/>
            <person name="Simmons R."/>
            <person name="Seto K."/>
            <person name="Myers J."/>
            <person name="Bonds A."/>
            <person name="Quandt C.A."/>
            <person name="Barry K."/>
            <person name="Liu P."/>
            <person name="Grigoriev I."/>
            <person name="Longcore J.E."/>
            <person name="James T.Y."/>
        </authorList>
    </citation>
    <scope>NUCLEOTIDE SEQUENCE</scope>
    <source>
        <strain evidence="3">JEL0513</strain>
    </source>
</reference>
<dbReference type="PANTHER" id="PTHR12832:SF11">
    <property type="entry name" value="LD23868P"/>
    <property type="match status" value="1"/>
</dbReference>
<feature type="region of interest" description="Disordered" evidence="2">
    <location>
        <begin position="219"/>
        <end position="258"/>
    </location>
</feature>
<feature type="region of interest" description="Disordered" evidence="2">
    <location>
        <begin position="1109"/>
        <end position="1129"/>
    </location>
</feature>
<feature type="region of interest" description="Disordered" evidence="2">
    <location>
        <begin position="620"/>
        <end position="639"/>
    </location>
</feature>
<feature type="compositionally biased region" description="Low complexity" evidence="2">
    <location>
        <begin position="219"/>
        <end position="234"/>
    </location>
</feature>
<dbReference type="AlphaFoldDB" id="A0AAD5T7S9"/>
<evidence type="ECO:0000313" key="3">
    <source>
        <dbReference type="EMBL" id="KAJ3132745.1"/>
    </source>
</evidence>
<evidence type="ECO:0000256" key="1">
    <source>
        <dbReference type="ARBA" id="ARBA00010954"/>
    </source>
</evidence>
<feature type="region of interest" description="Disordered" evidence="2">
    <location>
        <begin position="491"/>
        <end position="512"/>
    </location>
</feature>
<dbReference type="PANTHER" id="PTHR12832">
    <property type="entry name" value="TESTIS-SPECIFIC PROTEIN PBS13 T-COMPLEX 11"/>
    <property type="match status" value="1"/>
</dbReference>
<feature type="compositionally biased region" description="Polar residues" evidence="2">
    <location>
        <begin position="79"/>
        <end position="123"/>
    </location>
</feature>
<dbReference type="InterPro" id="IPR008862">
    <property type="entry name" value="Tcp11"/>
</dbReference>
<name>A0AAD5T7S9_9FUNG</name>
<protein>
    <submittedName>
        <fullName evidence="3">Uncharacterized protein</fullName>
    </submittedName>
</protein>
<organism evidence="3 4">
    <name type="scientific">Physocladia obscura</name>
    <dbReference type="NCBI Taxonomy" id="109957"/>
    <lineage>
        <taxon>Eukaryota</taxon>
        <taxon>Fungi</taxon>
        <taxon>Fungi incertae sedis</taxon>
        <taxon>Chytridiomycota</taxon>
        <taxon>Chytridiomycota incertae sedis</taxon>
        <taxon>Chytridiomycetes</taxon>
        <taxon>Chytridiales</taxon>
        <taxon>Chytriomycetaceae</taxon>
        <taxon>Physocladia</taxon>
    </lineage>
</organism>
<feature type="compositionally biased region" description="Polar residues" evidence="2">
    <location>
        <begin position="493"/>
        <end position="512"/>
    </location>
</feature>
<feature type="compositionally biased region" description="Low complexity" evidence="2">
    <location>
        <begin position="242"/>
        <end position="258"/>
    </location>
</feature>
<feature type="region of interest" description="Disordered" evidence="2">
    <location>
        <begin position="444"/>
        <end position="472"/>
    </location>
</feature>
<evidence type="ECO:0000256" key="2">
    <source>
        <dbReference type="SAM" id="MobiDB-lite"/>
    </source>
</evidence>